<protein>
    <submittedName>
        <fullName evidence="3">Skp1 domain-containing protein</fullName>
    </submittedName>
</protein>
<accession>A0A0N4WHQ6</accession>
<dbReference type="EMBL" id="UZAF01017295">
    <property type="protein sequence ID" value="VDO40165.1"/>
    <property type="molecule type" value="Genomic_DNA"/>
</dbReference>
<keyword evidence="2" id="KW-1185">Reference proteome</keyword>
<gene>
    <name evidence="1" type="ORF">HPLM_LOCUS10430</name>
</gene>
<organism evidence="3">
    <name type="scientific">Haemonchus placei</name>
    <name type="common">Barber's pole worm</name>
    <dbReference type="NCBI Taxonomy" id="6290"/>
    <lineage>
        <taxon>Eukaryota</taxon>
        <taxon>Metazoa</taxon>
        <taxon>Ecdysozoa</taxon>
        <taxon>Nematoda</taxon>
        <taxon>Chromadorea</taxon>
        <taxon>Rhabditida</taxon>
        <taxon>Rhabditina</taxon>
        <taxon>Rhabditomorpha</taxon>
        <taxon>Strongyloidea</taxon>
        <taxon>Trichostrongylidae</taxon>
        <taxon>Haemonchus</taxon>
    </lineage>
</organism>
<evidence type="ECO:0000313" key="2">
    <source>
        <dbReference type="Proteomes" id="UP000268014"/>
    </source>
</evidence>
<evidence type="ECO:0000313" key="1">
    <source>
        <dbReference type="EMBL" id="VDO40165.1"/>
    </source>
</evidence>
<dbReference type="OrthoDB" id="6137736at2759"/>
<dbReference type="STRING" id="6290.A0A0N4WHQ6"/>
<reference evidence="3" key="1">
    <citation type="submission" date="2017-02" db="UniProtKB">
        <authorList>
            <consortium name="WormBaseParasite"/>
        </authorList>
    </citation>
    <scope>IDENTIFICATION</scope>
</reference>
<name>A0A0N4WHQ6_HAEPC</name>
<dbReference type="WBParaSite" id="HPLM_0001043801-mRNA-1">
    <property type="protein sequence ID" value="HPLM_0001043801-mRNA-1"/>
    <property type="gene ID" value="HPLM_0001043801"/>
</dbReference>
<dbReference type="Proteomes" id="UP000268014">
    <property type="component" value="Unassembled WGS sequence"/>
</dbReference>
<dbReference type="AlphaFoldDB" id="A0A0N4WHQ6"/>
<evidence type="ECO:0000313" key="3">
    <source>
        <dbReference type="WBParaSite" id="HPLM_0001043801-mRNA-1"/>
    </source>
</evidence>
<sequence length="167" mass="19588">MSVCASARVEQKFLLRACMWYNFEQEKSAAEPHRAIPERFENGNESLEDEEHGSRPQIVDNQVLKTVIDWIHTKPPENWQHMLAARTLPSMSICWQLARRTGAENGYRVLLDVMKSPRGSNNQIYRHLLLLSSNPFKWKTSKILSYNKLLISFIFQLHFHGDRRMSF</sequence>
<reference evidence="1 2" key="2">
    <citation type="submission" date="2018-11" db="EMBL/GenBank/DDBJ databases">
        <authorList>
            <consortium name="Pathogen Informatics"/>
        </authorList>
    </citation>
    <scope>NUCLEOTIDE SEQUENCE [LARGE SCALE GENOMIC DNA]</scope>
    <source>
        <strain evidence="1 2">MHpl1</strain>
    </source>
</reference>
<proteinExistence type="predicted"/>